<evidence type="ECO:0000313" key="5">
    <source>
        <dbReference type="EMBL" id="CAG8493765.1"/>
    </source>
</evidence>
<dbReference type="InterPro" id="IPR000008">
    <property type="entry name" value="C2_dom"/>
</dbReference>
<feature type="region of interest" description="Disordered" evidence="1">
    <location>
        <begin position="1"/>
        <end position="29"/>
    </location>
</feature>
<name>A0A9N8WSZ5_9GLOM</name>
<comment type="caution">
    <text evidence="5">The sequence shown here is derived from an EMBL/GenBank/DDBJ whole genome shotgun (WGS) entry which is preliminary data.</text>
</comment>
<dbReference type="InterPro" id="IPR010439">
    <property type="entry name" value="MUN_dom"/>
</dbReference>
<feature type="region of interest" description="Disordered" evidence="1">
    <location>
        <begin position="1592"/>
        <end position="1612"/>
    </location>
</feature>
<dbReference type="InterPro" id="IPR035892">
    <property type="entry name" value="C2_domain_sf"/>
</dbReference>
<dbReference type="CDD" id="cd04043">
    <property type="entry name" value="C2_Munc13_fungal"/>
    <property type="match status" value="1"/>
</dbReference>
<evidence type="ECO:0000259" key="2">
    <source>
        <dbReference type="PROSITE" id="PS50004"/>
    </source>
</evidence>
<feature type="region of interest" description="Disordered" evidence="1">
    <location>
        <begin position="369"/>
        <end position="656"/>
    </location>
</feature>
<dbReference type="PANTHER" id="PTHR47263:SF1">
    <property type="entry name" value="C2 DOMAIN PROTEIN (AFU_ORTHOLOGUE AFUA_7G02350)"/>
    <property type="match status" value="1"/>
</dbReference>
<dbReference type="Gene3D" id="2.60.40.150">
    <property type="entry name" value="C2 domain"/>
    <property type="match status" value="1"/>
</dbReference>
<feature type="compositionally biased region" description="Basic residues" evidence="1">
    <location>
        <begin position="1558"/>
        <end position="1568"/>
    </location>
</feature>
<keyword evidence="6" id="KW-1185">Reference proteome</keyword>
<evidence type="ECO:0000256" key="1">
    <source>
        <dbReference type="SAM" id="MobiDB-lite"/>
    </source>
</evidence>
<accession>A0A9N8WSZ5</accession>
<evidence type="ECO:0000313" key="6">
    <source>
        <dbReference type="Proteomes" id="UP000789739"/>
    </source>
</evidence>
<dbReference type="Gene3D" id="1.10.357.50">
    <property type="match status" value="1"/>
</dbReference>
<evidence type="ECO:0000259" key="4">
    <source>
        <dbReference type="PROSITE" id="PS51259"/>
    </source>
</evidence>
<dbReference type="InterPro" id="IPR014770">
    <property type="entry name" value="Munc13_1"/>
</dbReference>
<dbReference type="PROSITE" id="PS51258">
    <property type="entry name" value="MHD1"/>
    <property type="match status" value="1"/>
</dbReference>
<gene>
    <name evidence="5" type="ORF">PBRASI_LOCUS2246</name>
</gene>
<feature type="compositionally biased region" description="Low complexity" evidence="1">
    <location>
        <begin position="542"/>
        <end position="555"/>
    </location>
</feature>
<dbReference type="SUPFAM" id="SSF49562">
    <property type="entry name" value="C2 domain (Calcium/lipid-binding domain, CaLB)"/>
    <property type="match status" value="1"/>
</dbReference>
<feature type="compositionally biased region" description="Low complexity" evidence="1">
    <location>
        <begin position="435"/>
        <end position="445"/>
    </location>
</feature>
<dbReference type="Pfam" id="PF00168">
    <property type="entry name" value="C2"/>
    <property type="match status" value="1"/>
</dbReference>
<organism evidence="5 6">
    <name type="scientific">Paraglomus brasilianum</name>
    <dbReference type="NCBI Taxonomy" id="144538"/>
    <lineage>
        <taxon>Eukaryota</taxon>
        <taxon>Fungi</taxon>
        <taxon>Fungi incertae sedis</taxon>
        <taxon>Mucoromycota</taxon>
        <taxon>Glomeromycotina</taxon>
        <taxon>Glomeromycetes</taxon>
        <taxon>Paraglomerales</taxon>
        <taxon>Paraglomeraceae</taxon>
        <taxon>Paraglomus</taxon>
    </lineage>
</organism>
<dbReference type="OrthoDB" id="2015333at2759"/>
<dbReference type="PROSITE" id="PS51259">
    <property type="entry name" value="MHD2"/>
    <property type="match status" value="1"/>
</dbReference>
<feature type="compositionally biased region" description="Polar residues" evidence="1">
    <location>
        <begin position="566"/>
        <end position="583"/>
    </location>
</feature>
<proteinExistence type="predicted"/>
<dbReference type="Proteomes" id="UP000789739">
    <property type="component" value="Unassembled WGS sequence"/>
</dbReference>
<dbReference type="PROSITE" id="PS50004">
    <property type="entry name" value="C2"/>
    <property type="match status" value="1"/>
</dbReference>
<feature type="region of interest" description="Disordered" evidence="1">
    <location>
        <begin position="1538"/>
        <end position="1570"/>
    </location>
</feature>
<dbReference type="PANTHER" id="PTHR47263">
    <property type="entry name" value="ADENYLATE CYCLASE ACTIVATION PROTEIN GIT1"/>
    <property type="match status" value="1"/>
</dbReference>
<feature type="compositionally biased region" description="Low complexity" evidence="1">
    <location>
        <begin position="608"/>
        <end position="640"/>
    </location>
</feature>
<evidence type="ECO:0000259" key="3">
    <source>
        <dbReference type="PROSITE" id="PS51258"/>
    </source>
</evidence>
<dbReference type="Pfam" id="PF06292">
    <property type="entry name" value="MUN"/>
    <property type="match status" value="1"/>
</dbReference>
<feature type="domain" description="C2" evidence="2">
    <location>
        <begin position="1203"/>
        <end position="1324"/>
    </location>
</feature>
<reference evidence="5" key="1">
    <citation type="submission" date="2021-06" db="EMBL/GenBank/DDBJ databases">
        <authorList>
            <person name="Kallberg Y."/>
            <person name="Tangrot J."/>
            <person name="Rosling A."/>
        </authorList>
    </citation>
    <scope>NUCLEOTIDE SEQUENCE</scope>
    <source>
        <strain evidence="5">BR232B</strain>
    </source>
</reference>
<dbReference type="InterPro" id="IPR052811">
    <property type="entry name" value="Glucose_resp_signaling"/>
</dbReference>
<sequence length="1612" mass="184111">MESGSNSLRRSYGSSGKRRSKRMSGSSGNNAVTEDLIYQYALRVAYLTSLTQPKAVPSAPESNVDPNYKRYSASKEKTSHLDQLHSSVTHGLYQLGEFLKEERKGRQRIPKELIKALQTRLKNIIDGRDPNPVFQDPYLKTEISLFYDALSRPAFQKQLKSNSKIEDLVLIYLQTAQIELKKASFEPPVTWQDKLTEHVGIFVELLEEALQSRECAGIANPELMARLNSYKNKFGAKSNKVANTNVTSSNADDMAMVKMVQAMFNVSANQLQKDINAIKRQCTEQVGHFLMNIREWGLLAAVEDLRVFINHVNRGSPFTARREDFDSDEAYTNWKSVETRTVSDIMAAMLKFNPNLALRQSNEVLPSLLSRGVGGTSPQKRASLLGPRRQTFTGTPNTDTVKDAFVPPPTPPRRQSGNTSHGGGQVPPPMPPRPGSNSPPSQSSQYHPIALRPQSRPSSFTTPSSHSSFSSTSQDQLQFNPQQQPQYSYSSQTAYPPQTAYSSQPSYPPQSPYQTQSSYQPPYQSFPQMPQPQIPQPYMEFTPTPTSSYPPYASSPLPPQPQSQSNTGYDQSPKSQSITQPPYQSRALPQIPTQRQQQENYPPPYPPAQYSSSQYSYPNPQQPQQQTEQYYSQSSSQYYPPSQPEYPPTETYTVETTYSQTQTKYAAEKSYPAEAAYPAETTYTDETVFSPETKYSVETTYMTESNVDINENVQDGPEPPVEDDEAVDEAQSNSLGTFTYIPPQPKTYYKLLMTKCIDYELSIRSPDDNSLKLLSKKVSDLLNECSLRWRISPIYRALLYLDIVQTKHDNEHPLVALDHVSEGMHLLKDIMKKRDMSLWTISEKKELLDVYTHVHQSMLQYLKQALEYLYKIKTTSFEPVFLILNSIYDLEIFRVANPDISPFYNDIRETVGKAAVTQYTEQRNKVFEEQKENEVLVLLTLSQWIQDEIGKLHTKYPETLIGQINVLQLIIEKQVPLFTLDMENLANEILQDVKASGEEAKLVDDIFDLYREVLAIKVLYEQHCQGASLNFSIEGWFRPHVRKWLEMTDAKTQTWVQSAISVDEFKPISSIEAHSSSVVDLFTSFNQTIDFLKNLNWPNEYQYAKFMTTLSKIICKALEQYCVVIDDLFVADIFPEEPSETMEKQSSWYVRAKKSVANNQKITPFDFKPELCVKMNNIEAARENLNKLYNTMDVDYLANLIQDSGPPVPEKNDKPENMSYLFTIKIVRAENLAALDANGLSDPYCRLNDEKGRQLAETRVIYETLNPRWDEAFDISVEIGDQMRWVSVTVWDRDQLGTDDICGRAYFKLDPVYFGDFLPHDVWLDLEQQGKLLLRISMEGEKDDIQFHFGKAFRVLKRTGDDMSRRILDQIFPFLTQCISKSVLNNLVKKPSLKTFFKEEKKKELTDIEIEEAIGPLFDYFDVNFAILSSSLNQNVMLAVMGKIWKLIETIIEDLLIPPYSDRPSDMKPLSGVEVDVVFKWLKFLRDYSNAGGNGVPAEILDNAKYQKLLAVQLFYDMETEALMQEYLQNQIETSLAPRRRPSKLGKSVLNQRNLGTIRKRKTEKRKQHQDNGEIILRILRMRSGTKNFLKQQAEERARKTLASATKESASN</sequence>
<dbReference type="Gene3D" id="1.20.58.1100">
    <property type="match status" value="1"/>
</dbReference>
<feature type="compositionally biased region" description="Low complexity" evidence="1">
    <location>
        <begin position="512"/>
        <end position="528"/>
    </location>
</feature>
<feature type="compositionally biased region" description="Polar residues" evidence="1">
    <location>
        <begin position="390"/>
        <end position="399"/>
    </location>
</feature>
<feature type="domain" description="MHD2" evidence="4">
    <location>
        <begin position="1411"/>
        <end position="1527"/>
    </location>
</feature>
<protein>
    <submittedName>
        <fullName evidence="5">3841_t:CDS:1</fullName>
    </submittedName>
</protein>
<dbReference type="EMBL" id="CAJVPI010000170">
    <property type="protein sequence ID" value="CAG8493765.1"/>
    <property type="molecule type" value="Genomic_DNA"/>
</dbReference>
<feature type="domain" description="MHD1" evidence="3">
    <location>
        <begin position="1007"/>
        <end position="1125"/>
    </location>
</feature>
<dbReference type="SMART" id="SM00239">
    <property type="entry name" value="C2"/>
    <property type="match status" value="1"/>
</dbReference>
<feature type="compositionally biased region" description="Polar residues" evidence="1">
    <location>
        <begin position="1603"/>
        <end position="1612"/>
    </location>
</feature>
<dbReference type="InterPro" id="IPR014772">
    <property type="entry name" value="Munc13_dom-2"/>
</dbReference>
<feature type="compositionally biased region" description="Low complexity" evidence="1">
    <location>
        <begin position="452"/>
        <end position="505"/>
    </location>
</feature>